<gene>
    <name evidence="2" type="ORF">SCHPADRAFT_947247</name>
</gene>
<evidence type="ECO:0000313" key="3">
    <source>
        <dbReference type="Proteomes" id="UP000053477"/>
    </source>
</evidence>
<keyword evidence="3" id="KW-1185">Reference proteome</keyword>
<sequence length="411" mass="44194">MPLSPTNASVAVSLVESEEQMSLEELVRTGEASRLRRRGAINGGHGRSRSYAYSTGGVDGSSGGDLPWGRVPTQSYYAPPPWAEPTPAPEPVIYPAWSSEADQSKTDEDTEGAGYSLYCGFEEWDFSSSYDEPYELSPFPLPFPSSRASSSKKTVPRRSFIRSTGCGALIHTNGTPRTRDGTWHAKGKASECVVKLDKMYFKHGGLPKQFACGCRWHGVGCAVCGNPLGNVYIPCQAASSPGADASQQQQQQTQSQRRPSRTSSSRTSSSPRTSGSQHHVYTFFCNALTPSPAFDFPERCFSQQPPELPVPPPLSGLSATEYLSPPIRPPDRGARITTAVGAPPAVWSPGLSAFTPSSGSEDADYAYGYGMQEVEVTELDADFDADGALVGLDEPGSPDKPGYELMLWPAR</sequence>
<proteinExistence type="predicted"/>
<evidence type="ECO:0000313" key="2">
    <source>
        <dbReference type="EMBL" id="KLO05026.1"/>
    </source>
</evidence>
<reference evidence="2 3" key="1">
    <citation type="submission" date="2015-04" db="EMBL/GenBank/DDBJ databases">
        <title>Complete genome sequence of Schizopora paradoxa KUC8140, a cosmopolitan wood degrader in East Asia.</title>
        <authorList>
            <consortium name="DOE Joint Genome Institute"/>
            <person name="Min B."/>
            <person name="Park H."/>
            <person name="Jang Y."/>
            <person name="Kim J.-J."/>
            <person name="Kim K.H."/>
            <person name="Pangilinan J."/>
            <person name="Lipzen A."/>
            <person name="Riley R."/>
            <person name="Grigoriev I.V."/>
            <person name="Spatafora J.W."/>
            <person name="Choi I.-G."/>
        </authorList>
    </citation>
    <scope>NUCLEOTIDE SEQUENCE [LARGE SCALE GENOMIC DNA]</scope>
    <source>
        <strain evidence="2 3">KUC8140</strain>
    </source>
</reference>
<dbReference type="STRING" id="27342.A0A0H2RJS1"/>
<evidence type="ECO:0000256" key="1">
    <source>
        <dbReference type="SAM" id="MobiDB-lite"/>
    </source>
</evidence>
<protein>
    <submittedName>
        <fullName evidence="2">Uncharacterized protein</fullName>
    </submittedName>
</protein>
<dbReference type="EMBL" id="KQ086379">
    <property type="protein sequence ID" value="KLO05026.1"/>
    <property type="molecule type" value="Genomic_DNA"/>
</dbReference>
<dbReference type="Proteomes" id="UP000053477">
    <property type="component" value="Unassembled WGS sequence"/>
</dbReference>
<dbReference type="OrthoDB" id="3270840at2759"/>
<dbReference type="AlphaFoldDB" id="A0A0H2RJS1"/>
<accession>A0A0H2RJS1</accession>
<name>A0A0H2RJS1_9AGAM</name>
<organism evidence="2 3">
    <name type="scientific">Schizopora paradoxa</name>
    <dbReference type="NCBI Taxonomy" id="27342"/>
    <lineage>
        <taxon>Eukaryota</taxon>
        <taxon>Fungi</taxon>
        <taxon>Dikarya</taxon>
        <taxon>Basidiomycota</taxon>
        <taxon>Agaricomycotina</taxon>
        <taxon>Agaricomycetes</taxon>
        <taxon>Hymenochaetales</taxon>
        <taxon>Schizoporaceae</taxon>
        <taxon>Schizopora</taxon>
    </lineage>
</organism>
<dbReference type="InParanoid" id="A0A0H2RJS1"/>
<feature type="region of interest" description="Disordered" evidence="1">
    <location>
        <begin position="239"/>
        <end position="277"/>
    </location>
</feature>